<dbReference type="EMBL" id="OX459122">
    <property type="protein sequence ID" value="CAI9105762.1"/>
    <property type="molecule type" value="Genomic_DNA"/>
</dbReference>
<reference evidence="10" key="1">
    <citation type="submission" date="2023-03" db="EMBL/GenBank/DDBJ databases">
        <authorList>
            <person name="Julca I."/>
        </authorList>
    </citation>
    <scope>NUCLEOTIDE SEQUENCE</scope>
</reference>
<evidence type="ECO:0000256" key="4">
    <source>
        <dbReference type="ARBA" id="ARBA00022692"/>
    </source>
</evidence>
<evidence type="ECO:0000313" key="11">
    <source>
        <dbReference type="Proteomes" id="UP001161247"/>
    </source>
</evidence>
<evidence type="ECO:0000256" key="7">
    <source>
        <dbReference type="ARBA" id="ARBA00023136"/>
    </source>
</evidence>
<evidence type="ECO:0000256" key="9">
    <source>
        <dbReference type="SAM" id="Phobius"/>
    </source>
</evidence>
<evidence type="ECO:0000256" key="1">
    <source>
        <dbReference type="ARBA" id="ARBA00004141"/>
    </source>
</evidence>
<accession>A0AAV1DGH8</accession>
<evidence type="ECO:0000313" key="10">
    <source>
        <dbReference type="EMBL" id="CAI9105762.1"/>
    </source>
</evidence>
<keyword evidence="4 9" id="KW-0812">Transmembrane</keyword>
<dbReference type="Proteomes" id="UP001161247">
    <property type="component" value="Chromosome 5"/>
</dbReference>
<sequence length="465" mass="52029">MEIQGENHENKVGILAHWWCWLKDFPNRAVAKFVQFASLTKKIGQEDPRRVIHSLKVGFALTLVSLFYYFKPLYKNFGVSAMWAVLTVVVVFEFSVGATIGKGINRGLATLLAGALGIGAHHLASMTGNVGEPLLIGTFVFLQAVVSTFIRFFPRVKARYDYGLMVFILTFCLVSISGFRMDEILVLAHRRLSTVLIGGCTCVMVSIFVFPVWSGEDLHNLIADHIEKLENCIEGFGEEFFLTSELKNDKAVPVTYRTVSNSKSTEETLANFARWEPGHGKFMYFHPWKQYLKIGNLTRQCARRIEALNCYLNSEIRIPRGIREKFRDPCTNMCKESGQALKELSLAIRKMTMPSSPSDHVMNSKMAAQNLKSLLTSDSWEKDTNLLQVMPLAAIASLLIEVVLSVEEIAESVNELASMANFSSSLDKNNVPNTTEEFSGGERKCKENQMSGCLDHVIIPVCGLK</sequence>
<protein>
    <submittedName>
        <fullName evidence="10">OLC1v1004770C1</fullName>
    </submittedName>
</protein>
<dbReference type="PANTHER" id="PTHR31086">
    <property type="entry name" value="ALUMINUM-ACTIVATED MALATE TRANSPORTER 10"/>
    <property type="match status" value="1"/>
</dbReference>
<name>A0AAV1DGH8_OLDCO</name>
<dbReference type="GO" id="GO:0016020">
    <property type="term" value="C:membrane"/>
    <property type="evidence" value="ECO:0007669"/>
    <property type="project" value="UniProtKB-SubCell"/>
</dbReference>
<dbReference type="GO" id="GO:0034220">
    <property type="term" value="P:monoatomic ion transmembrane transport"/>
    <property type="evidence" value="ECO:0007669"/>
    <property type="project" value="UniProtKB-KW"/>
</dbReference>
<keyword evidence="3" id="KW-0813">Transport</keyword>
<evidence type="ECO:0000256" key="2">
    <source>
        <dbReference type="ARBA" id="ARBA00007079"/>
    </source>
</evidence>
<feature type="transmembrane region" description="Helical" evidence="9">
    <location>
        <begin position="76"/>
        <end position="96"/>
    </location>
</feature>
<evidence type="ECO:0000256" key="6">
    <source>
        <dbReference type="ARBA" id="ARBA00023065"/>
    </source>
</evidence>
<feature type="transmembrane region" description="Helical" evidence="9">
    <location>
        <begin position="134"/>
        <end position="153"/>
    </location>
</feature>
<dbReference type="InterPro" id="IPR020966">
    <property type="entry name" value="ALMT"/>
</dbReference>
<evidence type="ECO:0000256" key="5">
    <source>
        <dbReference type="ARBA" id="ARBA00022989"/>
    </source>
</evidence>
<keyword evidence="8" id="KW-0407">Ion channel</keyword>
<evidence type="ECO:0000256" key="8">
    <source>
        <dbReference type="ARBA" id="ARBA00023303"/>
    </source>
</evidence>
<keyword evidence="11" id="KW-1185">Reference proteome</keyword>
<feature type="transmembrane region" description="Helical" evidence="9">
    <location>
        <begin position="160"/>
        <end position="180"/>
    </location>
</feature>
<dbReference type="AlphaFoldDB" id="A0AAV1DGH8"/>
<gene>
    <name evidence="10" type="ORF">OLC1_LOCUS14389</name>
</gene>
<proteinExistence type="inferred from homology"/>
<comment type="subcellular location">
    <subcellularLocation>
        <location evidence="1">Membrane</location>
        <topology evidence="1">Multi-pass membrane protein</topology>
    </subcellularLocation>
</comment>
<dbReference type="GO" id="GO:0015743">
    <property type="term" value="P:malate transport"/>
    <property type="evidence" value="ECO:0007669"/>
    <property type="project" value="InterPro"/>
</dbReference>
<organism evidence="10 11">
    <name type="scientific">Oldenlandia corymbosa var. corymbosa</name>
    <dbReference type="NCBI Taxonomy" id="529605"/>
    <lineage>
        <taxon>Eukaryota</taxon>
        <taxon>Viridiplantae</taxon>
        <taxon>Streptophyta</taxon>
        <taxon>Embryophyta</taxon>
        <taxon>Tracheophyta</taxon>
        <taxon>Spermatophyta</taxon>
        <taxon>Magnoliopsida</taxon>
        <taxon>eudicotyledons</taxon>
        <taxon>Gunneridae</taxon>
        <taxon>Pentapetalae</taxon>
        <taxon>asterids</taxon>
        <taxon>lamiids</taxon>
        <taxon>Gentianales</taxon>
        <taxon>Rubiaceae</taxon>
        <taxon>Rubioideae</taxon>
        <taxon>Spermacoceae</taxon>
        <taxon>Hedyotis-Oldenlandia complex</taxon>
        <taxon>Oldenlandia</taxon>
    </lineage>
</organism>
<evidence type="ECO:0000256" key="3">
    <source>
        <dbReference type="ARBA" id="ARBA00022448"/>
    </source>
</evidence>
<keyword evidence="7 9" id="KW-0472">Membrane</keyword>
<comment type="similarity">
    <text evidence="2">Belongs to the aromatic acid exporter (TC 2.A.85) family.</text>
</comment>
<dbReference type="Pfam" id="PF11744">
    <property type="entry name" value="ALMT"/>
    <property type="match status" value="1"/>
</dbReference>
<feature type="transmembrane region" description="Helical" evidence="9">
    <location>
        <begin position="192"/>
        <end position="213"/>
    </location>
</feature>
<keyword evidence="5 9" id="KW-1133">Transmembrane helix</keyword>
<keyword evidence="6" id="KW-0406">Ion transport</keyword>
<feature type="transmembrane region" description="Helical" evidence="9">
    <location>
        <begin position="51"/>
        <end position="70"/>
    </location>
</feature>